<reference evidence="5 6" key="1">
    <citation type="journal article" date="2012" name="BMC Genomics">
        <title>Comparative genomics of the white-rot fungi, Phanerochaete carnosa and P. chrysosporium, to elucidate the genetic basis of the distinct wood types they colonize.</title>
        <authorList>
            <person name="Suzuki H."/>
            <person name="MacDonald J."/>
            <person name="Syed K."/>
            <person name="Salamov A."/>
            <person name="Hori C."/>
            <person name="Aerts A."/>
            <person name="Henrissat B."/>
            <person name="Wiebenga A."/>
            <person name="vanKuyk P.A."/>
            <person name="Barry K."/>
            <person name="Lindquist E."/>
            <person name="LaButti K."/>
            <person name="Lapidus A."/>
            <person name="Lucas S."/>
            <person name="Coutinho P."/>
            <person name="Gong Y."/>
            <person name="Samejima M."/>
            <person name="Mahadevan R."/>
            <person name="Abou-Zaid M."/>
            <person name="de Vries R.P."/>
            <person name="Igarashi K."/>
            <person name="Yadav J.S."/>
            <person name="Grigoriev I.V."/>
            <person name="Master E.R."/>
        </authorList>
    </citation>
    <scope>NUCLEOTIDE SEQUENCE [LARGE SCALE GENOMIC DNA]</scope>
    <source>
        <strain evidence="5 6">HHB-10118-sp</strain>
    </source>
</reference>
<protein>
    <recommendedName>
        <fullName evidence="4">BHLH domain-containing protein</fullName>
    </recommendedName>
</protein>
<dbReference type="Pfam" id="PF00010">
    <property type="entry name" value="HLH"/>
    <property type="match status" value="1"/>
</dbReference>
<feature type="compositionally biased region" description="Polar residues" evidence="3">
    <location>
        <begin position="211"/>
        <end position="231"/>
    </location>
</feature>
<dbReference type="PANTHER" id="PTHR10328">
    <property type="entry name" value="PROTEIN MAX MYC-ASSOCIATED FACTOR X"/>
    <property type="match status" value="1"/>
</dbReference>
<sequence length="604" mass="63777">MSSPTQQQPTPQMLMEHQMRLNQLQQLYQLQTQIFQQQIELLSGQTPFMPLVMDRTREQQQYLPTPAASTEIPPQPSPGFVPPMLLQNSEPNVNSSQNAHQNSDQQYMQHHMIPSAPHSAPANLVFQNIHSSPYPIPPADMDFDEMSPLTSPWLGAYNTGQASDMPESSRGMQQQQQHPSSSGTTAQKRRTASPTSDDRGAPGRPSRKRQTPASRLTIPPNTVAPSIPSMNRTRRGSLRGGTKSASSTPLFPPLGPAAAAGAMTPPSNRLIRSGPSRGAATTPIEAPGDTPSPVDLSMPPPATPLPQAPLHFVPQGNVGSAEHTPAPTPTPVPPPHAQGQGQMQIHGLITPVTPASIMNLGRLGTDSSLTPPIAVDANAPQAANKTKTRGSARPRSATAGNTSKAALVSPALKPIRPAGGGSGRGDGGSSSAASTSSPPGGGDGGDGGQPPLQVRKTSHKAAEQKRRDSLKTSFDDLRLLLPPIPLPSDEGYADEPVLPGAMPPRGPPKGSADGPNRGVSKLQLLRCGNDYIRRLAGRVERRDDEIACLRGEVRRLRLVTGGEAVSEEGLEPVDLERDLDAIEATLVPLGRSAAFAEDDEDGGD</sequence>
<dbReference type="Proteomes" id="UP000008370">
    <property type="component" value="Unassembled WGS sequence"/>
</dbReference>
<dbReference type="PROSITE" id="PS50888">
    <property type="entry name" value="BHLH"/>
    <property type="match status" value="1"/>
</dbReference>
<feature type="domain" description="BHLH" evidence="4">
    <location>
        <begin position="454"/>
        <end position="535"/>
    </location>
</feature>
<dbReference type="OrthoDB" id="5344169at2759"/>
<feature type="compositionally biased region" description="Low complexity" evidence="3">
    <location>
        <begin position="256"/>
        <end position="266"/>
    </location>
</feature>
<dbReference type="GeneID" id="18915166"/>
<evidence type="ECO:0000256" key="3">
    <source>
        <dbReference type="SAM" id="MobiDB-lite"/>
    </source>
</evidence>
<organism evidence="5 6">
    <name type="scientific">Phanerochaete carnosa (strain HHB-10118-sp)</name>
    <name type="common">White-rot fungus</name>
    <name type="synonym">Peniophora carnosa</name>
    <dbReference type="NCBI Taxonomy" id="650164"/>
    <lineage>
        <taxon>Eukaryota</taxon>
        <taxon>Fungi</taxon>
        <taxon>Dikarya</taxon>
        <taxon>Basidiomycota</taxon>
        <taxon>Agaricomycotina</taxon>
        <taxon>Agaricomycetes</taxon>
        <taxon>Polyporales</taxon>
        <taxon>Phanerochaetaceae</taxon>
        <taxon>Phanerochaete</taxon>
    </lineage>
</organism>
<dbReference type="InterPro" id="IPR036638">
    <property type="entry name" value="HLH_DNA-bd_sf"/>
</dbReference>
<feature type="compositionally biased region" description="Low complexity" evidence="3">
    <location>
        <begin position="429"/>
        <end position="438"/>
    </location>
</feature>
<dbReference type="SUPFAM" id="SSF47459">
    <property type="entry name" value="HLH, helix-loop-helix DNA-binding domain"/>
    <property type="match status" value="1"/>
</dbReference>
<evidence type="ECO:0000256" key="2">
    <source>
        <dbReference type="ARBA" id="ARBA00023242"/>
    </source>
</evidence>
<proteinExistence type="predicted"/>
<feature type="compositionally biased region" description="Pro residues" evidence="3">
    <location>
        <begin position="326"/>
        <end position="336"/>
    </location>
</feature>
<evidence type="ECO:0000313" key="6">
    <source>
        <dbReference type="Proteomes" id="UP000008370"/>
    </source>
</evidence>
<dbReference type="PANTHER" id="PTHR10328:SF15">
    <property type="entry name" value="BHLH TRANSCRIPTION FACTOR"/>
    <property type="match status" value="1"/>
</dbReference>
<feature type="compositionally biased region" description="Gly residues" evidence="3">
    <location>
        <begin position="418"/>
        <end position="428"/>
    </location>
</feature>
<feature type="compositionally biased region" description="Polar residues" evidence="3">
    <location>
        <begin position="170"/>
        <end position="186"/>
    </location>
</feature>
<dbReference type="InParanoid" id="K5WE24"/>
<evidence type="ECO:0000259" key="4">
    <source>
        <dbReference type="PROSITE" id="PS50888"/>
    </source>
</evidence>
<feature type="region of interest" description="Disordered" evidence="3">
    <location>
        <begin position="317"/>
        <end position="341"/>
    </location>
</feature>
<dbReference type="Gene3D" id="4.10.280.10">
    <property type="entry name" value="Helix-loop-helix DNA-binding domain"/>
    <property type="match status" value="1"/>
</dbReference>
<dbReference type="GO" id="GO:0090575">
    <property type="term" value="C:RNA polymerase II transcription regulator complex"/>
    <property type="evidence" value="ECO:0007669"/>
    <property type="project" value="TreeGrafter"/>
</dbReference>
<keyword evidence="1" id="KW-0238">DNA-binding</keyword>
<dbReference type="SMART" id="SM00353">
    <property type="entry name" value="HLH"/>
    <property type="match status" value="1"/>
</dbReference>
<feature type="region of interest" description="Disordered" evidence="3">
    <location>
        <begin position="371"/>
        <end position="470"/>
    </location>
</feature>
<dbReference type="RefSeq" id="XP_007392893.1">
    <property type="nucleotide sequence ID" value="XM_007392831.1"/>
</dbReference>
<accession>K5WE24</accession>
<evidence type="ECO:0000256" key="1">
    <source>
        <dbReference type="ARBA" id="ARBA00023125"/>
    </source>
</evidence>
<feature type="region of interest" description="Disordered" evidence="3">
    <location>
        <begin position="482"/>
        <end position="519"/>
    </location>
</feature>
<dbReference type="GO" id="GO:0046983">
    <property type="term" value="F:protein dimerization activity"/>
    <property type="evidence" value="ECO:0007669"/>
    <property type="project" value="InterPro"/>
</dbReference>
<dbReference type="InterPro" id="IPR011598">
    <property type="entry name" value="bHLH_dom"/>
</dbReference>
<evidence type="ECO:0000313" key="5">
    <source>
        <dbReference type="EMBL" id="EKM57545.1"/>
    </source>
</evidence>
<dbReference type="GO" id="GO:0003677">
    <property type="term" value="F:DNA binding"/>
    <property type="evidence" value="ECO:0007669"/>
    <property type="project" value="UniProtKB-KW"/>
</dbReference>
<feature type="compositionally biased region" description="Polar residues" evidence="3">
    <location>
        <begin position="86"/>
        <end position="108"/>
    </location>
</feature>
<feature type="region of interest" description="Disordered" evidence="3">
    <location>
        <begin position="81"/>
        <end position="108"/>
    </location>
</feature>
<dbReference type="AlphaFoldDB" id="K5WE24"/>
<dbReference type="KEGG" id="pco:PHACADRAFT_251234"/>
<feature type="region of interest" description="Disordered" evidence="3">
    <location>
        <begin position="152"/>
        <end position="292"/>
    </location>
</feature>
<dbReference type="GO" id="GO:0045944">
    <property type="term" value="P:positive regulation of transcription by RNA polymerase II"/>
    <property type="evidence" value="ECO:0007669"/>
    <property type="project" value="TreeGrafter"/>
</dbReference>
<keyword evidence="2" id="KW-0539">Nucleus</keyword>
<feature type="compositionally biased region" description="Basic and acidic residues" evidence="3">
    <location>
        <begin position="460"/>
        <end position="470"/>
    </location>
</feature>
<dbReference type="EMBL" id="JH930470">
    <property type="protein sequence ID" value="EKM57545.1"/>
    <property type="molecule type" value="Genomic_DNA"/>
</dbReference>
<dbReference type="HOGENOM" id="CLU_020171_0_0_1"/>
<name>K5WE24_PHACS</name>
<dbReference type="GO" id="GO:0003700">
    <property type="term" value="F:DNA-binding transcription factor activity"/>
    <property type="evidence" value="ECO:0007669"/>
    <property type="project" value="TreeGrafter"/>
</dbReference>
<feature type="compositionally biased region" description="Gly residues" evidence="3">
    <location>
        <begin position="439"/>
        <end position="448"/>
    </location>
</feature>
<gene>
    <name evidence="5" type="ORF">PHACADRAFT_251234</name>
</gene>
<keyword evidence="6" id="KW-1185">Reference proteome</keyword>